<dbReference type="AlphaFoldDB" id="A0A6P2I4A2"/>
<evidence type="ECO:0000256" key="1">
    <source>
        <dbReference type="SAM" id="Phobius"/>
    </source>
</evidence>
<dbReference type="EMBL" id="CABVPU010000003">
    <property type="protein sequence ID" value="VWB25468.1"/>
    <property type="molecule type" value="Genomic_DNA"/>
</dbReference>
<dbReference type="RefSeq" id="WP_174967610.1">
    <property type="nucleotide sequence ID" value="NZ_CABVPU010000003.1"/>
</dbReference>
<accession>A0A6P2I4A2</accession>
<evidence type="ECO:0000313" key="2">
    <source>
        <dbReference type="EMBL" id="VWB25468.1"/>
    </source>
</evidence>
<evidence type="ECO:0000313" key="3">
    <source>
        <dbReference type="Proteomes" id="UP000494174"/>
    </source>
</evidence>
<feature type="transmembrane region" description="Helical" evidence="1">
    <location>
        <begin position="50"/>
        <end position="68"/>
    </location>
</feature>
<keyword evidence="1" id="KW-1133">Transmembrane helix</keyword>
<organism evidence="2 3">
    <name type="scientific">Burkholderia lata (strain ATCC 17760 / DSM 23089 / LMG 22485 / NCIMB 9086 / R18194 / 383)</name>
    <dbReference type="NCBI Taxonomy" id="482957"/>
    <lineage>
        <taxon>Bacteria</taxon>
        <taxon>Pseudomonadati</taxon>
        <taxon>Pseudomonadota</taxon>
        <taxon>Betaproteobacteria</taxon>
        <taxon>Burkholderiales</taxon>
        <taxon>Burkholderiaceae</taxon>
        <taxon>Burkholderia</taxon>
        <taxon>Burkholderia cepacia complex</taxon>
    </lineage>
</organism>
<protein>
    <submittedName>
        <fullName evidence="2">Uncharacterized protein</fullName>
    </submittedName>
</protein>
<reference evidence="2 3" key="1">
    <citation type="submission" date="2019-09" db="EMBL/GenBank/DDBJ databases">
        <authorList>
            <person name="Depoorter E."/>
        </authorList>
    </citation>
    <scope>NUCLEOTIDE SEQUENCE [LARGE SCALE GENOMIC DNA]</scope>
    <source>
        <strain evidence="2">R-15945</strain>
    </source>
</reference>
<dbReference type="Proteomes" id="UP000494174">
    <property type="component" value="Unassembled WGS sequence"/>
</dbReference>
<feature type="transmembrane region" description="Helical" evidence="1">
    <location>
        <begin position="80"/>
        <end position="97"/>
    </location>
</feature>
<keyword evidence="1" id="KW-0472">Membrane</keyword>
<name>A0A6P2I4A2_BURL3</name>
<feature type="transmembrane region" description="Helical" evidence="1">
    <location>
        <begin position="7"/>
        <end position="30"/>
    </location>
</feature>
<sequence length="98" mass="10340">MTRLFRFVIHVVCVIGLLVVVAIAGNKYAWMHEVDSSVAIGTIQDEAGDRALVTYALLMAVAATQVVLLARSVAAGAKPWVGLLMLAATGICAWEAVT</sequence>
<gene>
    <name evidence="2" type="ORF">BLA15945_01075</name>
</gene>
<proteinExistence type="predicted"/>
<keyword evidence="1" id="KW-0812">Transmembrane</keyword>